<evidence type="ECO:0000259" key="3">
    <source>
        <dbReference type="PROSITE" id="PS50887"/>
    </source>
</evidence>
<gene>
    <name evidence="4" type="ORF">ACFQ24_00750</name>
</gene>
<dbReference type="Pfam" id="PF00990">
    <property type="entry name" value="GGDEF"/>
    <property type="match status" value="1"/>
</dbReference>
<dbReference type="Gene3D" id="3.30.70.270">
    <property type="match status" value="1"/>
</dbReference>
<dbReference type="Pfam" id="PF00563">
    <property type="entry name" value="EAL"/>
    <property type="match status" value="1"/>
</dbReference>
<keyword evidence="1" id="KW-0472">Membrane</keyword>
<dbReference type="CDD" id="cd01948">
    <property type="entry name" value="EAL"/>
    <property type="match status" value="1"/>
</dbReference>
<dbReference type="NCBIfam" id="TIGR00254">
    <property type="entry name" value="GGDEF"/>
    <property type="match status" value="1"/>
</dbReference>
<protein>
    <submittedName>
        <fullName evidence="4">Bifunctional diguanylate cyclase/phosphodiesterase</fullName>
    </submittedName>
</protein>
<dbReference type="InterPro" id="IPR043128">
    <property type="entry name" value="Rev_trsase/Diguanyl_cyclase"/>
</dbReference>
<keyword evidence="1" id="KW-1133">Transmembrane helix</keyword>
<dbReference type="InterPro" id="IPR001633">
    <property type="entry name" value="EAL_dom"/>
</dbReference>
<reference evidence="5" key="1">
    <citation type="journal article" date="2019" name="Int. J. Syst. Evol. Microbiol.">
        <title>The Global Catalogue of Microorganisms (GCM) 10K type strain sequencing project: providing services to taxonomists for standard genome sequencing and annotation.</title>
        <authorList>
            <consortium name="The Broad Institute Genomics Platform"/>
            <consortium name="The Broad Institute Genome Sequencing Center for Infectious Disease"/>
            <person name="Wu L."/>
            <person name="Ma J."/>
        </authorList>
    </citation>
    <scope>NUCLEOTIDE SEQUENCE [LARGE SCALE GENOMIC DNA]</scope>
    <source>
        <strain evidence="5">CCUG 54329</strain>
    </source>
</reference>
<keyword evidence="5" id="KW-1185">Reference proteome</keyword>
<dbReference type="PROSITE" id="PS50883">
    <property type="entry name" value="EAL"/>
    <property type="match status" value="1"/>
</dbReference>
<feature type="transmembrane region" description="Helical" evidence="1">
    <location>
        <begin position="49"/>
        <end position="73"/>
    </location>
</feature>
<proteinExistence type="predicted"/>
<comment type="caution">
    <text evidence="4">The sequence shown here is derived from an EMBL/GenBank/DDBJ whole genome shotgun (WGS) entry which is preliminary data.</text>
</comment>
<accession>A0ABW3NW02</accession>
<dbReference type="SMART" id="SM00267">
    <property type="entry name" value="GGDEF"/>
    <property type="match status" value="1"/>
</dbReference>
<dbReference type="InterPro" id="IPR035919">
    <property type="entry name" value="EAL_sf"/>
</dbReference>
<evidence type="ECO:0000256" key="1">
    <source>
        <dbReference type="SAM" id="Phobius"/>
    </source>
</evidence>
<dbReference type="EMBL" id="JBHTLS010000005">
    <property type="protein sequence ID" value="MFD1103445.1"/>
    <property type="molecule type" value="Genomic_DNA"/>
</dbReference>
<name>A0ABW3NW02_9SPHN</name>
<evidence type="ECO:0000259" key="2">
    <source>
        <dbReference type="PROSITE" id="PS50883"/>
    </source>
</evidence>
<dbReference type="Gene3D" id="3.20.20.450">
    <property type="entry name" value="EAL domain"/>
    <property type="match status" value="1"/>
</dbReference>
<evidence type="ECO:0000313" key="5">
    <source>
        <dbReference type="Proteomes" id="UP001597203"/>
    </source>
</evidence>
<dbReference type="PANTHER" id="PTHR44757">
    <property type="entry name" value="DIGUANYLATE CYCLASE DGCP"/>
    <property type="match status" value="1"/>
</dbReference>
<feature type="transmembrane region" description="Helical" evidence="1">
    <location>
        <begin position="185"/>
        <end position="211"/>
    </location>
</feature>
<dbReference type="PROSITE" id="PS50887">
    <property type="entry name" value="GGDEF"/>
    <property type="match status" value="1"/>
</dbReference>
<feature type="transmembrane region" description="Helical" evidence="1">
    <location>
        <begin position="122"/>
        <end position="141"/>
    </location>
</feature>
<keyword evidence="1" id="KW-0812">Transmembrane</keyword>
<feature type="domain" description="GGDEF" evidence="3">
    <location>
        <begin position="272"/>
        <end position="404"/>
    </location>
</feature>
<dbReference type="SMART" id="SM00052">
    <property type="entry name" value="EAL"/>
    <property type="match status" value="1"/>
</dbReference>
<organism evidence="4 5">
    <name type="scientific">Sphingobium olei</name>
    <dbReference type="NCBI Taxonomy" id="420955"/>
    <lineage>
        <taxon>Bacteria</taxon>
        <taxon>Pseudomonadati</taxon>
        <taxon>Pseudomonadota</taxon>
        <taxon>Alphaproteobacteria</taxon>
        <taxon>Sphingomonadales</taxon>
        <taxon>Sphingomonadaceae</taxon>
        <taxon>Sphingobium</taxon>
    </lineage>
</organism>
<dbReference type="PANTHER" id="PTHR44757:SF2">
    <property type="entry name" value="BIOFILM ARCHITECTURE MAINTENANCE PROTEIN MBAA"/>
    <property type="match status" value="1"/>
</dbReference>
<dbReference type="SUPFAM" id="SSF141868">
    <property type="entry name" value="EAL domain-like"/>
    <property type="match status" value="1"/>
</dbReference>
<dbReference type="CDD" id="cd01949">
    <property type="entry name" value="GGDEF"/>
    <property type="match status" value="1"/>
</dbReference>
<dbReference type="InterPro" id="IPR000160">
    <property type="entry name" value="GGDEF_dom"/>
</dbReference>
<sequence length="679" mass="74862">MVYQMERLWRHYAADVSPPFRLLPAGLLRRRAAPLSEQSEEVRDGLVKALYASPASLLAGAISGGSLSAVLAWQAATLPMTIIACLVLLVGVSRSISSYYFQRALAHQDKPARPIWGLAYELGAWIYAALLGLQSLATLVLTQDATLHVLAVGMVASYAGGISGRNAGRVPVAVGQTCFSLLPTALGLIVAGGLGYVILGILCFLMIFAMAEITRTTHRIVLDAHQGKYEKSQLALKFERLAHYDSLTGVENRMAMQRRLRDLFDRRTVDDAPMAVLWMDLDRFKEINDTLGHIIGDQLLCAVAERLKVVLGPRGHVARFGGDEFVLICPNADRDEARLIASDIMRAVEGAMEIGSHQLTVTASMGIAVAPEDGQGGDELLQHADLALYRSKHAGRNRFTTFDWSMRAEQDRTYELETGLRAALANDELQLHYQPIFDSATGRIAMCEALMRWNHPVHGPISPGEFIPIAESTALIEPITHWAVRKACHDAMQWPDSVRLAVNISPALLKADGLPRSVISALLASGLAARRLELEVTESIFLEDDRRTHLILNELRRIGLRLALDDFGTGYSSLGSLRTHEFDTIKVDQSFMRDVADNPRHRVIAQSVSQLARALYVETVAEGIETEEQLRYAQEAGFTNLQGFILSRPIPQDRLLALMEERHNVQAEAATLIQARRFG</sequence>
<feature type="transmembrane region" description="Helical" evidence="1">
    <location>
        <begin position="147"/>
        <end position="164"/>
    </location>
</feature>
<dbReference type="RefSeq" id="WP_380908370.1">
    <property type="nucleotide sequence ID" value="NZ_JBHTLS010000005.1"/>
</dbReference>
<dbReference type="InterPro" id="IPR052155">
    <property type="entry name" value="Biofilm_reg_signaling"/>
</dbReference>
<feature type="domain" description="EAL" evidence="2">
    <location>
        <begin position="413"/>
        <end position="663"/>
    </location>
</feature>
<feature type="transmembrane region" description="Helical" evidence="1">
    <location>
        <begin position="79"/>
        <end position="101"/>
    </location>
</feature>
<evidence type="ECO:0000313" key="4">
    <source>
        <dbReference type="EMBL" id="MFD1103445.1"/>
    </source>
</evidence>
<dbReference type="InterPro" id="IPR029787">
    <property type="entry name" value="Nucleotide_cyclase"/>
</dbReference>
<dbReference type="SUPFAM" id="SSF55073">
    <property type="entry name" value="Nucleotide cyclase"/>
    <property type="match status" value="1"/>
</dbReference>
<dbReference type="Proteomes" id="UP001597203">
    <property type="component" value="Unassembled WGS sequence"/>
</dbReference>